<dbReference type="AlphaFoldDB" id="X0UDA3"/>
<comment type="caution">
    <text evidence="1">The sequence shown here is derived from an EMBL/GenBank/DDBJ whole genome shotgun (WGS) entry which is preliminary data.</text>
</comment>
<sequence>MGIIKFGRLVFLMVAAHYSCEALIEKINKFTAKFKKKPETRYERVKRFFKQKVFSTG</sequence>
<gene>
    <name evidence="1" type="ORF">S01H1_43977</name>
</gene>
<protein>
    <submittedName>
        <fullName evidence="1">Uncharacterized protein</fullName>
    </submittedName>
</protein>
<accession>X0UDA3</accession>
<reference evidence="1" key="1">
    <citation type="journal article" date="2014" name="Front. Microbiol.">
        <title>High frequency of phylogenetically diverse reductive dehalogenase-homologous genes in deep subseafloor sedimentary metagenomes.</title>
        <authorList>
            <person name="Kawai M."/>
            <person name="Futagami T."/>
            <person name="Toyoda A."/>
            <person name="Takaki Y."/>
            <person name="Nishi S."/>
            <person name="Hori S."/>
            <person name="Arai W."/>
            <person name="Tsubouchi T."/>
            <person name="Morono Y."/>
            <person name="Uchiyama I."/>
            <person name="Ito T."/>
            <person name="Fujiyama A."/>
            <person name="Inagaki F."/>
            <person name="Takami H."/>
        </authorList>
    </citation>
    <scope>NUCLEOTIDE SEQUENCE</scope>
    <source>
        <strain evidence="1">Expedition CK06-06</strain>
    </source>
</reference>
<name>X0UDA3_9ZZZZ</name>
<organism evidence="1">
    <name type="scientific">marine sediment metagenome</name>
    <dbReference type="NCBI Taxonomy" id="412755"/>
    <lineage>
        <taxon>unclassified sequences</taxon>
        <taxon>metagenomes</taxon>
        <taxon>ecological metagenomes</taxon>
    </lineage>
</organism>
<dbReference type="EMBL" id="BARS01028035">
    <property type="protein sequence ID" value="GAG03764.1"/>
    <property type="molecule type" value="Genomic_DNA"/>
</dbReference>
<evidence type="ECO:0000313" key="1">
    <source>
        <dbReference type="EMBL" id="GAG03764.1"/>
    </source>
</evidence>
<proteinExistence type="predicted"/>